<dbReference type="AlphaFoldDB" id="A0A5M6CDI2"/>
<evidence type="ECO:0000259" key="1">
    <source>
        <dbReference type="Pfam" id="PF12867"/>
    </source>
</evidence>
<dbReference type="Proteomes" id="UP000323632">
    <property type="component" value="Unassembled WGS sequence"/>
</dbReference>
<reference evidence="2 3" key="1">
    <citation type="submission" date="2019-09" db="EMBL/GenBank/DDBJ databases">
        <title>Genome sequence and assembly of Taibaiella sp.</title>
        <authorList>
            <person name="Chhetri G."/>
        </authorList>
    </citation>
    <scope>NUCLEOTIDE SEQUENCE [LARGE SCALE GENOMIC DNA]</scope>
    <source>
        <strain evidence="2 3">KVB11</strain>
    </source>
</reference>
<feature type="domain" description="DinB-like" evidence="1">
    <location>
        <begin position="31"/>
        <end position="167"/>
    </location>
</feature>
<dbReference type="InterPro" id="IPR034660">
    <property type="entry name" value="DinB/YfiT-like"/>
</dbReference>
<dbReference type="SUPFAM" id="SSF109854">
    <property type="entry name" value="DinB/YfiT-like putative metalloenzymes"/>
    <property type="match status" value="1"/>
</dbReference>
<sequence>MKKISKPSFTEFAMYYETYINLINDSSILDQLKTSAKEITALFKSLDEERLMKPYAEGKWSMKDILMHLIDAERVFVYRAMRFARLDKMPVPFFDENEFAQNANANKINTTKLLKEFNACRSLTIAFFNNLTVSQMQVTGIASNFTMSVRACAWIILGHELHHLKIIRERYLSMM</sequence>
<proteinExistence type="predicted"/>
<organism evidence="2 3">
    <name type="scientific">Taibaiella lutea</name>
    <dbReference type="NCBI Taxonomy" id="2608001"/>
    <lineage>
        <taxon>Bacteria</taxon>
        <taxon>Pseudomonadati</taxon>
        <taxon>Bacteroidota</taxon>
        <taxon>Chitinophagia</taxon>
        <taxon>Chitinophagales</taxon>
        <taxon>Chitinophagaceae</taxon>
        <taxon>Taibaiella</taxon>
    </lineage>
</organism>
<evidence type="ECO:0000313" key="3">
    <source>
        <dbReference type="Proteomes" id="UP000323632"/>
    </source>
</evidence>
<comment type="caution">
    <text evidence="2">The sequence shown here is derived from an EMBL/GenBank/DDBJ whole genome shotgun (WGS) entry which is preliminary data.</text>
</comment>
<name>A0A5M6CDI2_9BACT</name>
<gene>
    <name evidence="2" type="ORF">F0919_11855</name>
</gene>
<dbReference type="InterPro" id="IPR024775">
    <property type="entry name" value="DinB-like"/>
</dbReference>
<dbReference type="RefSeq" id="WP_150032982.1">
    <property type="nucleotide sequence ID" value="NZ_VWSH01000003.1"/>
</dbReference>
<dbReference type="Pfam" id="PF12867">
    <property type="entry name" value="DinB_2"/>
    <property type="match status" value="1"/>
</dbReference>
<accession>A0A5M6CDI2</accession>
<evidence type="ECO:0000313" key="2">
    <source>
        <dbReference type="EMBL" id="KAA5533234.1"/>
    </source>
</evidence>
<dbReference type="EMBL" id="VWSH01000003">
    <property type="protein sequence ID" value="KAA5533234.1"/>
    <property type="molecule type" value="Genomic_DNA"/>
</dbReference>
<dbReference type="Gene3D" id="1.20.120.450">
    <property type="entry name" value="dinb family like domain"/>
    <property type="match status" value="1"/>
</dbReference>
<protein>
    <submittedName>
        <fullName evidence="2">DinB family protein</fullName>
    </submittedName>
</protein>
<keyword evidence="3" id="KW-1185">Reference proteome</keyword>